<evidence type="ECO:0000313" key="2">
    <source>
        <dbReference type="Proteomes" id="UP000198327"/>
    </source>
</evidence>
<keyword evidence="2" id="KW-1185">Reference proteome</keyword>
<proteinExistence type="predicted"/>
<dbReference type="RefSeq" id="WP_089251855.1">
    <property type="nucleotide sequence ID" value="NZ_FZOW01000023.1"/>
</dbReference>
<protein>
    <submittedName>
        <fullName evidence="1">Uncharacterized protein</fullName>
    </submittedName>
</protein>
<sequence>MIADIAIAKDKNERVELPDQATWLINEANENEYGIDNTAVDAVGLGAGLVGDLVTEGLHPYEFMSGSAPDPAIRLPGVADIPLHFNNLRSQMIYLYSRGVELGIIKHFKGCPYLKELQKEATYHNFDITDKVLKVEGKEQIKKRLGVSPDIFDSVIMPLYVALRPVESFPDHGGGESASGTIFSGLIGSSF</sequence>
<gene>
    <name evidence="1" type="ORF">SAMN05421642_12345</name>
</gene>
<dbReference type="Proteomes" id="UP000198327">
    <property type="component" value="Unassembled WGS sequence"/>
</dbReference>
<accession>A0A239MXT5</accession>
<organism evidence="1 2">
    <name type="scientific">Rhodococcoides kyotonense</name>
    <dbReference type="NCBI Taxonomy" id="398843"/>
    <lineage>
        <taxon>Bacteria</taxon>
        <taxon>Bacillati</taxon>
        <taxon>Actinomycetota</taxon>
        <taxon>Actinomycetes</taxon>
        <taxon>Mycobacteriales</taxon>
        <taxon>Nocardiaceae</taxon>
        <taxon>Rhodococcoides</taxon>
    </lineage>
</organism>
<dbReference type="OrthoDB" id="924847at2"/>
<name>A0A239MXT5_9NOCA</name>
<reference evidence="2" key="1">
    <citation type="submission" date="2017-06" db="EMBL/GenBank/DDBJ databases">
        <authorList>
            <person name="Varghese N."/>
            <person name="Submissions S."/>
        </authorList>
    </citation>
    <scope>NUCLEOTIDE SEQUENCE [LARGE SCALE GENOMIC DNA]</scope>
    <source>
        <strain evidence="2">JCM 23211</strain>
    </source>
</reference>
<dbReference type="AlphaFoldDB" id="A0A239MXT5"/>
<dbReference type="EMBL" id="FZOW01000023">
    <property type="protein sequence ID" value="SNT46679.1"/>
    <property type="molecule type" value="Genomic_DNA"/>
</dbReference>
<dbReference type="Gene3D" id="3.30.420.240">
    <property type="match status" value="1"/>
</dbReference>
<evidence type="ECO:0000313" key="1">
    <source>
        <dbReference type="EMBL" id="SNT46679.1"/>
    </source>
</evidence>